<protein>
    <recommendedName>
        <fullName evidence="1">Carbohydrate kinase PfkB domain-containing protein</fullName>
    </recommendedName>
</protein>
<keyword evidence="3" id="KW-1185">Reference proteome</keyword>
<proteinExistence type="predicted"/>
<evidence type="ECO:0000259" key="1">
    <source>
        <dbReference type="Pfam" id="PF00294"/>
    </source>
</evidence>
<name>A0A8H4XA34_9HYPO</name>
<reference evidence="2" key="1">
    <citation type="journal article" date="2020" name="BMC Genomics">
        <title>Correction to: Identification and distribution of gene clusters required for synthesis of sphingolipid metabolism inhibitors in diverse species of the filamentous fungus Fusarium.</title>
        <authorList>
            <person name="Kim H.S."/>
            <person name="Lohmar J.M."/>
            <person name="Busman M."/>
            <person name="Brown D.W."/>
            <person name="Naumann T.A."/>
            <person name="Divon H.H."/>
            <person name="Lysoe E."/>
            <person name="Uhlig S."/>
            <person name="Proctor R.H."/>
        </authorList>
    </citation>
    <scope>NUCLEOTIDE SEQUENCE</scope>
    <source>
        <strain evidence="2">NRRL 20472</strain>
    </source>
</reference>
<dbReference type="AlphaFoldDB" id="A0A8H4XA34"/>
<comment type="caution">
    <text evidence="2">The sequence shown here is derived from an EMBL/GenBank/DDBJ whole genome shotgun (WGS) entry which is preliminary data.</text>
</comment>
<dbReference type="InterPro" id="IPR011611">
    <property type="entry name" value="PfkB_dom"/>
</dbReference>
<dbReference type="Proteomes" id="UP000622797">
    <property type="component" value="Unassembled WGS sequence"/>
</dbReference>
<dbReference type="PANTHER" id="PTHR47098">
    <property type="entry name" value="PROTEIN MAK32"/>
    <property type="match status" value="1"/>
</dbReference>
<dbReference type="OrthoDB" id="497927at2759"/>
<dbReference type="Pfam" id="PF00294">
    <property type="entry name" value="PfkB"/>
    <property type="match status" value="1"/>
</dbReference>
<reference evidence="2" key="2">
    <citation type="submission" date="2020-05" db="EMBL/GenBank/DDBJ databases">
        <authorList>
            <person name="Kim H.-S."/>
            <person name="Proctor R.H."/>
            <person name="Brown D.W."/>
        </authorList>
    </citation>
    <scope>NUCLEOTIDE SEQUENCE</scope>
    <source>
        <strain evidence="2">NRRL 20472</strain>
    </source>
</reference>
<accession>A0A8H4XA34</accession>
<dbReference type="InterPro" id="IPR029056">
    <property type="entry name" value="Ribokinase-like"/>
</dbReference>
<dbReference type="SUPFAM" id="SSF53613">
    <property type="entry name" value="Ribokinase-like"/>
    <property type="match status" value="1"/>
</dbReference>
<feature type="domain" description="Carbohydrate kinase PfkB" evidence="1">
    <location>
        <begin position="149"/>
        <end position="302"/>
    </location>
</feature>
<dbReference type="EMBL" id="JABEXW010000232">
    <property type="protein sequence ID" value="KAF4967562.1"/>
    <property type="molecule type" value="Genomic_DNA"/>
</dbReference>
<evidence type="ECO:0000313" key="3">
    <source>
        <dbReference type="Proteomes" id="UP000622797"/>
    </source>
</evidence>
<gene>
    <name evidence="2" type="ORF">FSARC_4947</name>
</gene>
<evidence type="ECO:0000313" key="2">
    <source>
        <dbReference type="EMBL" id="KAF4967562.1"/>
    </source>
</evidence>
<dbReference type="PANTHER" id="PTHR47098:SF1">
    <property type="entry name" value="PFKB FAMILY CARBOHYDRATE KINASE SUPERFAMILY (AFU_ORTHOLOGUE AFUA_4G09500)"/>
    <property type="match status" value="1"/>
</dbReference>
<organism evidence="2 3">
    <name type="scientific">Fusarium sarcochroum</name>
    <dbReference type="NCBI Taxonomy" id="1208366"/>
    <lineage>
        <taxon>Eukaryota</taxon>
        <taxon>Fungi</taxon>
        <taxon>Dikarya</taxon>
        <taxon>Ascomycota</taxon>
        <taxon>Pezizomycotina</taxon>
        <taxon>Sordariomycetes</taxon>
        <taxon>Hypocreomycetidae</taxon>
        <taxon>Hypocreales</taxon>
        <taxon>Nectriaceae</taxon>
        <taxon>Fusarium</taxon>
        <taxon>Fusarium lateritium species complex</taxon>
    </lineage>
</organism>
<sequence>MAVNQTQSISQCSNDPVFVSLGMVVLDERRYPSREPLYDIPGGSGLYATLGARLVQYSSNPSRIGSIILAGHDFPESLLEQIQAWGMTMQVKRLHDSPSTRGSLEYQYDDFGRKMFKYLTPPLQPWPSDLESTTLLNSSCFHILATPDDLDKHVAALLSRRIQGKPLIIWEPAPLACNNHHINAHLDACRLVDVFSPNHIELELLVRGTQDVHPFSRQATEYDARSFLDAGVGHDGEGIVVSEAEWLPAFYDSGSPMVVDTTGAGNAFLGGFSIGLQATKDPQEAAILGSVAASFALEQVGLPKFTPAS</sequence>
<dbReference type="Gene3D" id="3.40.1190.20">
    <property type="match status" value="1"/>
</dbReference>